<keyword evidence="1" id="KW-0812">Transmembrane</keyword>
<dbReference type="Proteomes" id="UP001596288">
    <property type="component" value="Unassembled WGS sequence"/>
</dbReference>
<sequence length="222" mass="25846">MNNIQSLRNLKRMTNDSFKKNKRGNIHHIIGGFMLFSSAMGIIIALVSFHTTNWKASLFLLIVYIIMTIIFFLEFMHGSTLKRQSRKNAMQANQLSRMLKSENLPVYYYNNGNNLVHTHFAYTEPFLTEVVLENNLLKIKCDRISLKNREIIINLNQITGINFKDVTLKPGYLNLIINGQTDVNPVASDSTILFFGDGKNYILELKDYLEFYIYQQNNRYWG</sequence>
<gene>
    <name evidence="2" type="ORF">ACFQAV_11355</name>
</gene>
<keyword evidence="1" id="KW-1133">Transmembrane helix</keyword>
<dbReference type="Gene3D" id="1.20.1720.10">
    <property type="entry name" value="Multidrug resistance protein D"/>
    <property type="match status" value="1"/>
</dbReference>
<dbReference type="InterPro" id="IPR036259">
    <property type="entry name" value="MFS_trans_sf"/>
</dbReference>
<dbReference type="EMBL" id="JBHSSF010000031">
    <property type="protein sequence ID" value="MFC6177439.1"/>
    <property type="molecule type" value="Genomic_DNA"/>
</dbReference>
<evidence type="ECO:0000313" key="3">
    <source>
        <dbReference type="Proteomes" id="UP001596288"/>
    </source>
</evidence>
<name>A0ABW1RPW7_9LACO</name>
<protein>
    <submittedName>
        <fullName evidence="2">Uncharacterized protein</fullName>
    </submittedName>
</protein>
<reference evidence="3" key="1">
    <citation type="journal article" date="2019" name="Int. J. Syst. Evol. Microbiol.">
        <title>The Global Catalogue of Microorganisms (GCM) 10K type strain sequencing project: providing services to taxonomists for standard genome sequencing and annotation.</title>
        <authorList>
            <consortium name="The Broad Institute Genomics Platform"/>
            <consortium name="The Broad Institute Genome Sequencing Center for Infectious Disease"/>
            <person name="Wu L."/>
            <person name="Ma J."/>
        </authorList>
    </citation>
    <scope>NUCLEOTIDE SEQUENCE [LARGE SCALE GENOMIC DNA]</scope>
    <source>
        <strain evidence="3">CCM 8927</strain>
    </source>
</reference>
<evidence type="ECO:0000313" key="2">
    <source>
        <dbReference type="EMBL" id="MFC6177439.1"/>
    </source>
</evidence>
<accession>A0ABW1RPW7</accession>
<keyword evidence="1" id="KW-0472">Membrane</keyword>
<organism evidence="2 3">
    <name type="scientific">Companilactobacillus huachuanensis</name>
    <dbReference type="NCBI Taxonomy" id="2559914"/>
    <lineage>
        <taxon>Bacteria</taxon>
        <taxon>Bacillati</taxon>
        <taxon>Bacillota</taxon>
        <taxon>Bacilli</taxon>
        <taxon>Lactobacillales</taxon>
        <taxon>Lactobacillaceae</taxon>
        <taxon>Companilactobacillus</taxon>
    </lineage>
</organism>
<keyword evidence="3" id="KW-1185">Reference proteome</keyword>
<feature type="transmembrane region" description="Helical" evidence="1">
    <location>
        <begin position="29"/>
        <end position="50"/>
    </location>
</feature>
<evidence type="ECO:0000256" key="1">
    <source>
        <dbReference type="SAM" id="Phobius"/>
    </source>
</evidence>
<dbReference type="RefSeq" id="WP_137611790.1">
    <property type="nucleotide sequence ID" value="NZ_BJDF01000013.1"/>
</dbReference>
<comment type="caution">
    <text evidence="2">The sequence shown here is derived from an EMBL/GenBank/DDBJ whole genome shotgun (WGS) entry which is preliminary data.</text>
</comment>
<proteinExistence type="predicted"/>
<feature type="transmembrane region" description="Helical" evidence="1">
    <location>
        <begin position="56"/>
        <end position="76"/>
    </location>
</feature>
<dbReference type="SUPFAM" id="SSF103473">
    <property type="entry name" value="MFS general substrate transporter"/>
    <property type="match status" value="1"/>
</dbReference>